<comment type="catalytic activity">
    <reaction evidence="10 11">
        <text>RNA(n) + a ribonucleoside 5'-triphosphate = RNA(n+1) + diphosphate</text>
        <dbReference type="Rhea" id="RHEA:21248"/>
        <dbReference type="Rhea" id="RHEA-COMP:14527"/>
        <dbReference type="Rhea" id="RHEA-COMP:17342"/>
        <dbReference type="ChEBI" id="CHEBI:33019"/>
        <dbReference type="ChEBI" id="CHEBI:61557"/>
        <dbReference type="ChEBI" id="CHEBI:140395"/>
        <dbReference type="EC" id="2.7.7.6"/>
    </reaction>
</comment>
<evidence type="ECO:0000256" key="7">
    <source>
        <dbReference type="ARBA" id="ARBA00023163"/>
    </source>
</evidence>
<dbReference type="GO" id="GO:0003899">
    <property type="term" value="F:DNA-directed RNA polymerase activity"/>
    <property type="evidence" value="ECO:0007669"/>
    <property type="project" value="UniProtKB-UniRule"/>
</dbReference>
<dbReference type="GO" id="GO:0003677">
    <property type="term" value="F:DNA binding"/>
    <property type="evidence" value="ECO:0007669"/>
    <property type="project" value="UniProtKB-UniRule"/>
</dbReference>
<dbReference type="PANTHER" id="PTHR34476">
    <property type="entry name" value="DNA-DIRECTED RNA POLYMERASE SUBUNIT OMEGA"/>
    <property type="match status" value="1"/>
</dbReference>
<evidence type="ECO:0000256" key="9">
    <source>
        <dbReference type="ARBA" id="ARBA00030998"/>
    </source>
</evidence>
<keyword evidence="6 11" id="KW-0548">Nucleotidyltransferase</keyword>
<evidence type="ECO:0000256" key="2">
    <source>
        <dbReference type="ARBA" id="ARBA00012418"/>
    </source>
</evidence>
<dbReference type="GO" id="GO:0000428">
    <property type="term" value="C:DNA-directed RNA polymerase complex"/>
    <property type="evidence" value="ECO:0007669"/>
    <property type="project" value="UniProtKB-KW"/>
</dbReference>
<sequence length="80" mass="8948">MARITVEGCLKQVDSRFDLVLKAAERARDLISTSAEPLVEPENDKPTIIALREIEEGVLTEENLASSDTEEVFLDNEDEE</sequence>
<dbReference type="GO" id="GO:0006351">
    <property type="term" value="P:DNA-templated transcription"/>
    <property type="evidence" value="ECO:0007669"/>
    <property type="project" value="UniProtKB-UniRule"/>
</dbReference>
<evidence type="ECO:0000256" key="8">
    <source>
        <dbReference type="ARBA" id="ARBA00029924"/>
    </source>
</evidence>
<evidence type="ECO:0000256" key="11">
    <source>
        <dbReference type="HAMAP-Rule" id="MF_00366"/>
    </source>
</evidence>
<keyword evidence="7 11" id="KW-0804">Transcription</keyword>
<evidence type="ECO:0000256" key="3">
    <source>
        <dbReference type="ARBA" id="ARBA00013725"/>
    </source>
</evidence>
<dbReference type="SMART" id="SM01409">
    <property type="entry name" value="RNA_pol_Rpb6"/>
    <property type="match status" value="1"/>
</dbReference>
<name>A0A368BPT8_9GAMM</name>
<comment type="caution">
    <text evidence="12">The sequence shown here is derived from an EMBL/GenBank/DDBJ whole genome shotgun (WGS) entry which is preliminary data.</text>
</comment>
<gene>
    <name evidence="11" type="primary">rpoZ</name>
    <name evidence="12" type="ORF">DBW97_01015</name>
</gene>
<comment type="subunit">
    <text evidence="11">The RNAP catalytic core consists of 2 alpha, 1 beta, 1 beta' and 1 omega subunit. When a sigma factor is associated with the core the holoenzyme is formed, which can initiate transcription.</text>
</comment>
<evidence type="ECO:0000256" key="6">
    <source>
        <dbReference type="ARBA" id="ARBA00022695"/>
    </source>
</evidence>
<evidence type="ECO:0000256" key="5">
    <source>
        <dbReference type="ARBA" id="ARBA00022679"/>
    </source>
</evidence>
<dbReference type="InterPro" id="IPR006110">
    <property type="entry name" value="Pol_omega/Rpo6/RPB6"/>
</dbReference>
<dbReference type="AlphaFoldDB" id="A0A368BPT8"/>
<dbReference type="EMBL" id="QOPD01000001">
    <property type="protein sequence ID" value="RCL39339.1"/>
    <property type="molecule type" value="Genomic_DNA"/>
</dbReference>
<keyword evidence="4 11" id="KW-0240">DNA-directed RNA polymerase</keyword>
<dbReference type="Gene3D" id="3.90.940.10">
    <property type="match status" value="1"/>
</dbReference>
<evidence type="ECO:0000256" key="1">
    <source>
        <dbReference type="ARBA" id="ARBA00006711"/>
    </source>
</evidence>
<dbReference type="Pfam" id="PF01192">
    <property type="entry name" value="RNA_pol_Rpb6"/>
    <property type="match status" value="1"/>
</dbReference>
<dbReference type="SUPFAM" id="SSF63562">
    <property type="entry name" value="RPB6/omega subunit-like"/>
    <property type="match status" value="1"/>
</dbReference>
<proteinExistence type="inferred from homology"/>
<dbReference type="NCBIfam" id="TIGR00690">
    <property type="entry name" value="rpoZ"/>
    <property type="match status" value="1"/>
</dbReference>
<evidence type="ECO:0000256" key="10">
    <source>
        <dbReference type="ARBA" id="ARBA00048552"/>
    </source>
</evidence>
<protein>
    <recommendedName>
        <fullName evidence="3 11">DNA-directed RNA polymerase subunit omega</fullName>
        <shortName evidence="11">RNAP omega subunit</shortName>
        <ecNumber evidence="2 11">2.7.7.6</ecNumber>
    </recommendedName>
    <alternativeName>
        <fullName evidence="9 11">RNA polymerase omega subunit</fullName>
    </alternativeName>
    <alternativeName>
        <fullName evidence="8 11">Transcriptase subunit omega</fullName>
    </alternativeName>
</protein>
<evidence type="ECO:0000256" key="4">
    <source>
        <dbReference type="ARBA" id="ARBA00022478"/>
    </source>
</evidence>
<dbReference type="PANTHER" id="PTHR34476:SF1">
    <property type="entry name" value="DNA-DIRECTED RNA POLYMERASE SUBUNIT OMEGA"/>
    <property type="match status" value="1"/>
</dbReference>
<dbReference type="InterPro" id="IPR003716">
    <property type="entry name" value="DNA-dir_RNA_pol_omega"/>
</dbReference>
<dbReference type="HAMAP" id="MF_00366">
    <property type="entry name" value="RNApol_bact_RpoZ"/>
    <property type="match status" value="1"/>
</dbReference>
<comment type="similarity">
    <text evidence="1 11">Belongs to the RNA polymerase subunit omega family.</text>
</comment>
<organism evidence="12 13">
    <name type="scientific">SAR86 cluster bacterium</name>
    <dbReference type="NCBI Taxonomy" id="2030880"/>
    <lineage>
        <taxon>Bacteria</taxon>
        <taxon>Pseudomonadati</taxon>
        <taxon>Pseudomonadota</taxon>
        <taxon>Gammaproteobacteria</taxon>
        <taxon>SAR86 cluster</taxon>
    </lineage>
</organism>
<dbReference type="EC" id="2.7.7.6" evidence="2 11"/>
<comment type="function">
    <text evidence="11">Promotes RNA polymerase assembly. Latches the N- and C-terminal regions of the beta' subunit thereby facilitating its interaction with the beta and alpha subunits.</text>
</comment>
<dbReference type="InterPro" id="IPR036161">
    <property type="entry name" value="RPB6/omega-like_sf"/>
</dbReference>
<accession>A0A368BPT8</accession>
<dbReference type="Proteomes" id="UP000252147">
    <property type="component" value="Unassembled WGS sequence"/>
</dbReference>
<evidence type="ECO:0000313" key="12">
    <source>
        <dbReference type="EMBL" id="RCL39339.1"/>
    </source>
</evidence>
<reference evidence="12 13" key="1">
    <citation type="journal article" date="2018" name="Microbiome">
        <title>Fine metagenomic profile of the Mediterranean stratified and mixed water columns revealed by assembly and recruitment.</title>
        <authorList>
            <person name="Haro-Moreno J.M."/>
            <person name="Lopez-Perez M."/>
            <person name="De La Torre J.R."/>
            <person name="Picazo A."/>
            <person name="Camacho A."/>
            <person name="Rodriguez-Valera F."/>
        </authorList>
    </citation>
    <scope>NUCLEOTIDE SEQUENCE [LARGE SCALE GENOMIC DNA]</scope>
    <source>
        <strain evidence="12">MED-G83</strain>
    </source>
</reference>
<keyword evidence="5 11" id="KW-0808">Transferase</keyword>
<evidence type="ECO:0000313" key="13">
    <source>
        <dbReference type="Proteomes" id="UP000252147"/>
    </source>
</evidence>